<keyword evidence="4 5" id="KW-0472">Membrane</keyword>
<reference evidence="6 7" key="1">
    <citation type="submission" date="2019-07" db="EMBL/GenBank/DDBJ databases">
        <title>New Mycobacterium species.</title>
        <authorList>
            <person name="Tortoli E."/>
            <person name="Ghielmetti G."/>
            <person name="Friedel U."/>
            <person name="Trovato A."/>
        </authorList>
    </citation>
    <scope>NUCLEOTIDE SEQUENCE [LARGE SCALE GENOMIC DNA]</scope>
    <source>
        <strain evidence="6 7">16-83</strain>
    </source>
</reference>
<sequence length="185" mass="20232">MAVENVAVEKVAVENVKGNPRTETAATALRIVFGVVWAIDAWLKWQPGFRATMLPSMVAAAQGQPHWLTGWFDFWIHLMRPDPGLWVDLIALTETTIAVLLLTGLARRAVYLGGALYSLSVWSTAEGFGGPYTAGATDIGTSIIYVLVFLALLVKLEHGLDRRLALDIAVARRVPWWRHVAGPSA</sequence>
<keyword evidence="3 5" id="KW-1133">Transmembrane helix</keyword>
<evidence type="ECO:0000256" key="1">
    <source>
        <dbReference type="ARBA" id="ARBA00004141"/>
    </source>
</evidence>
<name>A0A557XLT6_9MYCO</name>
<keyword evidence="2 5" id="KW-0812">Transmembrane</keyword>
<feature type="transmembrane region" description="Helical" evidence="5">
    <location>
        <begin position="131"/>
        <end position="154"/>
    </location>
</feature>
<evidence type="ECO:0000256" key="2">
    <source>
        <dbReference type="ARBA" id="ARBA00022692"/>
    </source>
</evidence>
<evidence type="ECO:0000256" key="4">
    <source>
        <dbReference type="ARBA" id="ARBA00023136"/>
    </source>
</evidence>
<comment type="caution">
    <text evidence="6">The sequence shown here is derived from an EMBL/GenBank/DDBJ whole genome shotgun (WGS) entry which is preliminary data.</text>
</comment>
<evidence type="ECO:0000313" key="6">
    <source>
        <dbReference type="EMBL" id="TVS86783.1"/>
    </source>
</evidence>
<dbReference type="InterPro" id="IPR032808">
    <property type="entry name" value="DoxX"/>
</dbReference>
<evidence type="ECO:0000313" key="7">
    <source>
        <dbReference type="Proteomes" id="UP000320513"/>
    </source>
</evidence>
<evidence type="ECO:0000256" key="3">
    <source>
        <dbReference type="ARBA" id="ARBA00022989"/>
    </source>
</evidence>
<dbReference type="Pfam" id="PF07681">
    <property type="entry name" value="DoxX"/>
    <property type="match status" value="1"/>
</dbReference>
<comment type="subcellular location">
    <subcellularLocation>
        <location evidence="1">Membrane</location>
        <topology evidence="1">Multi-pass membrane protein</topology>
    </subcellularLocation>
</comment>
<proteinExistence type="predicted"/>
<feature type="transmembrane region" description="Helical" evidence="5">
    <location>
        <begin position="84"/>
        <end position="102"/>
    </location>
</feature>
<dbReference type="Proteomes" id="UP000320513">
    <property type="component" value="Unassembled WGS sequence"/>
</dbReference>
<dbReference type="EMBL" id="VMQU01000076">
    <property type="protein sequence ID" value="TVS86783.1"/>
    <property type="molecule type" value="Genomic_DNA"/>
</dbReference>
<protein>
    <submittedName>
        <fullName evidence="6">DoxX family membrane protein</fullName>
    </submittedName>
</protein>
<dbReference type="OrthoDB" id="5290932at2"/>
<dbReference type="AlphaFoldDB" id="A0A557XLT6"/>
<organism evidence="6 7">
    <name type="scientific">Mycobacterium helveticum</name>
    <dbReference type="NCBI Taxonomy" id="2592811"/>
    <lineage>
        <taxon>Bacteria</taxon>
        <taxon>Bacillati</taxon>
        <taxon>Actinomycetota</taxon>
        <taxon>Actinomycetes</taxon>
        <taxon>Mycobacteriales</taxon>
        <taxon>Mycobacteriaceae</taxon>
        <taxon>Mycobacterium</taxon>
    </lineage>
</organism>
<evidence type="ECO:0000256" key="5">
    <source>
        <dbReference type="SAM" id="Phobius"/>
    </source>
</evidence>
<gene>
    <name evidence="6" type="ORF">FPZ47_17305</name>
</gene>
<accession>A0A557XLT6</accession>
<dbReference type="RefSeq" id="WP_144952743.1">
    <property type="nucleotide sequence ID" value="NZ_VMQU01000076.1"/>
</dbReference>
<keyword evidence="7" id="KW-1185">Reference proteome</keyword>